<dbReference type="CDD" id="cd03586">
    <property type="entry name" value="PolY_Pol_IV_kappa"/>
    <property type="match status" value="1"/>
</dbReference>
<keyword evidence="6" id="KW-0963">Cytoplasm</keyword>
<dbReference type="GO" id="GO:0042276">
    <property type="term" value="P:error-prone translesion synthesis"/>
    <property type="evidence" value="ECO:0007669"/>
    <property type="project" value="TreeGrafter"/>
</dbReference>
<evidence type="ECO:0000256" key="16">
    <source>
        <dbReference type="ARBA" id="ARBA00025589"/>
    </source>
</evidence>
<accession>A0A7W5A3Z6</accession>
<name>A0A7W5A3Z6_9ACTN</name>
<dbReference type="Pfam" id="PF00817">
    <property type="entry name" value="IMS"/>
    <property type="match status" value="1"/>
</dbReference>
<dbReference type="GO" id="GO:0005829">
    <property type="term" value="C:cytosol"/>
    <property type="evidence" value="ECO:0007669"/>
    <property type="project" value="TreeGrafter"/>
</dbReference>
<evidence type="ECO:0000256" key="10">
    <source>
        <dbReference type="ARBA" id="ARBA00022723"/>
    </source>
</evidence>
<dbReference type="InterPro" id="IPR036775">
    <property type="entry name" value="DNA_pol_Y-fam_lit_finger_sf"/>
</dbReference>
<dbReference type="GO" id="GO:0003684">
    <property type="term" value="F:damaged DNA binding"/>
    <property type="evidence" value="ECO:0007669"/>
    <property type="project" value="InterPro"/>
</dbReference>
<sequence>MSERQRANMSLVLHVDLDQFIAAVEVLRRPELAGKPVIVGGRGDPTERAVVSTASYEARAHGVGSGMPLRLAVRKCPEAVLLPVDHAAYDVASAGVMDTLRSLEWGGVPVLVEVLGWDEAFLGPGPGHGDLGDPAAFAQDVRDLVLERTRLRSGVGVGDNKLQAKLATGFAKQRVDGALAREAGAGGHEPGPGGQLRGTGVYRITHETWDAEMGHRPTDALWGIGAKTAKRLAGLGIETVADLGAASAERLAAEIGPTTGPWLRRLGRGADTSPVDPSPWVARGHGHEETFQQDLVEWPDIVAATRRLCGECLVDVVKEGRPVTRVEIKVRLKPFFTVTRGHKLPEPTLDPDRLADEAEALLERVEKDRPVRLIGVRLEMAPPPGGY</sequence>
<gene>
    <name evidence="19" type="ORF">FHS12_002233</name>
</gene>
<organism evidence="19 20">
    <name type="scientific">Nocardioides albus</name>
    <dbReference type="NCBI Taxonomy" id="1841"/>
    <lineage>
        <taxon>Bacteria</taxon>
        <taxon>Bacillati</taxon>
        <taxon>Actinomycetota</taxon>
        <taxon>Actinomycetes</taxon>
        <taxon>Propionibacteriales</taxon>
        <taxon>Nocardioidaceae</taxon>
        <taxon>Nocardioides</taxon>
    </lineage>
</organism>
<comment type="function">
    <text evidence="16">Poorly processive, error-prone DNA polymerase involved in untargeted mutagenesis. Copies undamaged DNA at stalled replication forks, which arise in vivo from mismatched or misaligned primer ends. These misaligned primers can be extended by PolIV. Exhibits no 3'-5' exonuclease (proofreading) activity. May be involved in translesional synthesis, in conjunction with the beta clamp from PolIII.</text>
</comment>
<keyword evidence="11" id="KW-0227">DNA damage</keyword>
<reference evidence="19 20" key="1">
    <citation type="submission" date="2020-08" db="EMBL/GenBank/DDBJ databases">
        <title>Genomic Encyclopedia of Type Strains, Phase III (KMG-III): the genomes of soil and plant-associated and newly described type strains.</title>
        <authorList>
            <person name="Whitman W."/>
        </authorList>
    </citation>
    <scope>NUCLEOTIDE SEQUENCE [LARGE SCALE GENOMIC DNA]</scope>
    <source>
        <strain evidence="19 20">CECT 3302</strain>
    </source>
</reference>
<dbReference type="InterPro" id="IPR001126">
    <property type="entry name" value="UmuC"/>
</dbReference>
<evidence type="ECO:0000256" key="1">
    <source>
        <dbReference type="ARBA" id="ARBA00001946"/>
    </source>
</evidence>
<protein>
    <recommendedName>
        <fullName evidence="4">DNA-directed DNA polymerase</fullName>
        <ecNumber evidence="4">2.7.7.7</ecNumber>
    </recommendedName>
</protein>
<evidence type="ECO:0000256" key="3">
    <source>
        <dbReference type="ARBA" id="ARBA00010945"/>
    </source>
</evidence>
<evidence type="ECO:0000256" key="13">
    <source>
        <dbReference type="ARBA" id="ARBA00022932"/>
    </source>
</evidence>
<keyword evidence="8 19" id="KW-0548">Nucleotidyltransferase</keyword>
<dbReference type="Pfam" id="PF21999">
    <property type="entry name" value="IMS_HHH_1"/>
    <property type="match status" value="1"/>
</dbReference>
<keyword evidence="13" id="KW-0239">DNA-directed DNA polymerase</keyword>
<keyword evidence="7 19" id="KW-0808">Transferase</keyword>
<evidence type="ECO:0000256" key="11">
    <source>
        <dbReference type="ARBA" id="ARBA00022763"/>
    </source>
</evidence>
<feature type="domain" description="UmuC" evidence="18">
    <location>
        <begin position="12"/>
        <end position="225"/>
    </location>
</feature>
<dbReference type="SUPFAM" id="SSF56672">
    <property type="entry name" value="DNA/RNA polymerases"/>
    <property type="match status" value="1"/>
</dbReference>
<dbReference type="Gene3D" id="3.30.1490.100">
    <property type="entry name" value="DNA polymerase, Y-family, little finger domain"/>
    <property type="match status" value="1"/>
</dbReference>
<evidence type="ECO:0000256" key="5">
    <source>
        <dbReference type="ARBA" id="ARBA00022457"/>
    </source>
</evidence>
<keyword evidence="14" id="KW-0238">DNA-binding</keyword>
<comment type="subcellular location">
    <subcellularLocation>
        <location evidence="2">Cytoplasm</location>
    </subcellularLocation>
</comment>
<dbReference type="GO" id="GO:0006260">
    <property type="term" value="P:DNA replication"/>
    <property type="evidence" value="ECO:0007669"/>
    <property type="project" value="UniProtKB-KW"/>
</dbReference>
<dbReference type="Proteomes" id="UP000577707">
    <property type="component" value="Unassembled WGS sequence"/>
</dbReference>
<dbReference type="GO" id="GO:0003887">
    <property type="term" value="F:DNA-directed DNA polymerase activity"/>
    <property type="evidence" value="ECO:0007669"/>
    <property type="project" value="UniProtKB-KW"/>
</dbReference>
<comment type="catalytic activity">
    <reaction evidence="17">
        <text>DNA(n) + a 2'-deoxyribonucleoside 5'-triphosphate = DNA(n+1) + diphosphate</text>
        <dbReference type="Rhea" id="RHEA:22508"/>
        <dbReference type="Rhea" id="RHEA-COMP:17339"/>
        <dbReference type="Rhea" id="RHEA-COMP:17340"/>
        <dbReference type="ChEBI" id="CHEBI:33019"/>
        <dbReference type="ChEBI" id="CHEBI:61560"/>
        <dbReference type="ChEBI" id="CHEBI:173112"/>
        <dbReference type="EC" id="2.7.7.7"/>
    </reaction>
</comment>
<dbReference type="NCBIfam" id="NF002883">
    <property type="entry name" value="PRK03352.1"/>
    <property type="match status" value="1"/>
</dbReference>
<keyword evidence="10" id="KW-0479">Metal-binding</keyword>
<evidence type="ECO:0000256" key="6">
    <source>
        <dbReference type="ARBA" id="ARBA00022490"/>
    </source>
</evidence>
<dbReference type="InterPro" id="IPR053848">
    <property type="entry name" value="IMS_HHH_1"/>
</dbReference>
<dbReference type="EMBL" id="JACHXG010000004">
    <property type="protein sequence ID" value="MBB3089287.1"/>
    <property type="molecule type" value="Genomic_DNA"/>
</dbReference>
<dbReference type="Pfam" id="PF11799">
    <property type="entry name" value="IMS_C"/>
    <property type="match status" value="1"/>
</dbReference>
<comment type="similarity">
    <text evidence="3">Belongs to the DNA polymerase type-Y family.</text>
</comment>
<evidence type="ECO:0000256" key="17">
    <source>
        <dbReference type="ARBA" id="ARBA00049244"/>
    </source>
</evidence>
<dbReference type="InterPro" id="IPR043502">
    <property type="entry name" value="DNA/RNA_pol_sf"/>
</dbReference>
<dbReference type="InterPro" id="IPR050116">
    <property type="entry name" value="DNA_polymerase-Y"/>
</dbReference>
<evidence type="ECO:0000313" key="20">
    <source>
        <dbReference type="Proteomes" id="UP000577707"/>
    </source>
</evidence>
<keyword evidence="9" id="KW-0235">DNA replication</keyword>
<evidence type="ECO:0000313" key="19">
    <source>
        <dbReference type="EMBL" id="MBB3089287.1"/>
    </source>
</evidence>
<dbReference type="SUPFAM" id="SSF100879">
    <property type="entry name" value="Lesion bypass DNA polymerase (Y-family), little finger domain"/>
    <property type="match status" value="1"/>
</dbReference>
<evidence type="ECO:0000256" key="8">
    <source>
        <dbReference type="ARBA" id="ARBA00022695"/>
    </source>
</evidence>
<evidence type="ECO:0000256" key="7">
    <source>
        <dbReference type="ARBA" id="ARBA00022679"/>
    </source>
</evidence>
<dbReference type="GO" id="GO:0009432">
    <property type="term" value="P:SOS response"/>
    <property type="evidence" value="ECO:0007669"/>
    <property type="project" value="TreeGrafter"/>
</dbReference>
<keyword evidence="12" id="KW-0460">Magnesium</keyword>
<comment type="caution">
    <text evidence="19">The sequence shown here is derived from an EMBL/GenBank/DDBJ whole genome shotgun (WGS) entry which is preliminary data.</text>
</comment>
<comment type="cofactor">
    <cofactor evidence="1">
        <name>Mg(2+)</name>
        <dbReference type="ChEBI" id="CHEBI:18420"/>
    </cofactor>
</comment>
<keyword evidence="20" id="KW-1185">Reference proteome</keyword>
<proteinExistence type="inferred from homology"/>
<dbReference type="Gene3D" id="1.10.150.20">
    <property type="entry name" value="5' to 3' exonuclease, C-terminal subdomain"/>
    <property type="match status" value="1"/>
</dbReference>
<keyword evidence="15" id="KW-0234">DNA repair</keyword>
<dbReference type="EC" id="2.7.7.7" evidence="4"/>
<dbReference type="RefSeq" id="WP_183545187.1">
    <property type="nucleotide sequence ID" value="NZ_BMQT01000002.1"/>
</dbReference>
<dbReference type="PROSITE" id="PS50173">
    <property type="entry name" value="UMUC"/>
    <property type="match status" value="1"/>
</dbReference>
<evidence type="ECO:0000256" key="9">
    <source>
        <dbReference type="ARBA" id="ARBA00022705"/>
    </source>
</evidence>
<evidence type="ECO:0000256" key="4">
    <source>
        <dbReference type="ARBA" id="ARBA00012417"/>
    </source>
</evidence>
<dbReference type="GO" id="GO:0046872">
    <property type="term" value="F:metal ion binding"/>
    <property type="evidence" value="ECO:0007669"/>
    <property type="project" value="UniProtKB-KW"/>
</dbReference>
<evidence type="ECO:0000256" key="2">
    <source>
        <dbReference type="ARBA" id="ARBA00004496"/>
    </source>
</evidence>
<dbReference type="InterPro" id="IPR043128">
    <property type="entry name" value="Rev_trsase/Diguanyl_cyclase"/>
</dbReference>
<dbReference type="PANTHER" id="PTHR11076:SF33">
    <property type="entry name" value="DNA POLYMERASE KAPPA"/>
    <property type="match status" value="1"/>
</dbReference>
<dbReference type="Gene3D" id="3.30.70.270">
    <property type="match status" value="1"/>
</dbReference>
<dbReference type="Gene3D" id="3.40.1170.60">
    <property type="match status" value="1"/>
</dbReference>
<dbReference type="GO" id="GO:0006281">
    <property type="term" value="P:DNA repair"/>
    <property type="evidence" value="ECO:0007669"/>
    <property type="project" value="UniProtKB-KW"/>
</dbReference>
<dbReference type="InterPro" id="IPR017961">
    <property type="entry name" value="DNA_pol_Y-fam_little_finger"/>
</dbReference>
<evidence type="ECO:0000256" key="12">
    <source>
        <dbReference type="ARBA" id="ARBA00022842"/>
    </source>
</evidence>
<keyword evidence="5" id="KW-0515">Mutator protein</keyword>
<evidence type="ECO:0000256" key="14">
    <source>
        <dbReference type="ARBA" id="ARBA00023125"/>
    </source>
</evidence>
<dbReference type="InterPro" id="IPR022880">
    <property type="entry name" value="DNApol_IV"/>
</dbReference>
<evidence type="ECO:0000256" key="15">
    <source>
        <dbReference type="ARBA" id="ARBA00023204"/>
    </source>
</evidence>
<evidence type="ECO:0000259" key="18">
    <source>
        <dbReference type="PROSITE" id="PS50173"/>
    </source>
</evidence>
<dbReference type="AlphaFoldDB" id="A0A7W5A3Z6"/>
<dbReference type="PANTHER" id="PTHR11076">
    <property type="entry name" value="DNA REPAIR POLYMERASE UMUC / TRANSFERASE FAMILY MEMBER"/>
    <property type="match status" value="1"/>
</dbReference>